<dbReference type="Pfam" id="PF00589">
    <property type="entry name" value="Phage_integrase"/>
    <property type="match status" value="1"/>
</dbReference>
<name>A0A1H8IXT5_9PROT</name>
<dbReference type="GO" id="GO:0015074">
    <property type="term" value="P:DNA integration"/>
    <property type="evidence" value="ECO:0007669"/>
    <property type="project" value="UniProtKB-KW"/>
</dbReference>
<dbReference type="GO" id="GO:0006310">
    <property type="term" value="P:DNA recombination"/>
    <property type="evidence" value="ECO:0007669"/>
    <property type="project" value="UniProtKB-KW"/>
</dbReference>
<evidence type="ECO:0000313" key="8">
    <source>
        <dbReference type="EMBL" id="SEN73159.1"/>
    </source>
</evidence>
<accession>A0A1H8IXT5</accession>
<dbReference type="RefSeq" id="WP_074746427.1">
    <property type="nucleotide sequence ID" value="NZ_FOCT01000006.1"/>
</dbReference>
<dbReference type="InterPro" id="IPR038488">
    <property type="entry name" value="Integrase_DNA-bd_sf"/>
</dbReference>
<dbReference type="InterPro" id="IPR050808">
    <property type="entry name" value="Phage_Integrase"/>
</dbReference>
<dbReference type="Gene3D" id="1.10.443.10">
    <property type="entry name" value="Intergrase catalytic core"/>
    <property type="match status" value="1"/>
</dbReference>
<keyword evidence="4" id="KW-0233">DNA recombination</keyword>
<dbReference type="InterPro" id="IPR002104">
    <property type="entry name" value="Integrase_catalytic"/>
</dbReference>
<dbReference type="Pfam" id="PF22022">
    <property type="entry name" value="Phage_int_M"/>
    <property type="match status" value="1"/>
</dbReference>
<evidence type="ECO:0000313" key="9">
    <source>
        <dbReference type="Proteomes" id="UP000183898"/>
    </source>
</evidence>
<dbReference type="InterPro" id="IPR010998">
    <property type="entry name" value="Integrase_recombinase_N"/>
</dbReference>
<evidence type="ECO:0000256" key="2">
    <source>
        <dbReference type="ARBA" id="ARBA00022908"/>
    </source>
</evidence>
<dbReference type="AlphaFoldDB" id="A0A1H8IXT5"/>
<feature type="domain" description="Core-binding (CB)" evidence="7">
    <location>
        <begin position="98"/>
        <end position="179"/>
    </location>
</feature>
<feature type="domain" description="Tyr recombinase" evidence="6">
    <location>
        <begin position="202"/>
        <end position="381"/>
    </location>
</feature>
<dbReference type="PROSITE" id="PS51898">
    <property type="entry name" value="TYR_RECOMBINASE"/>
    <property type="match status" value="1"/>
</dbReference>
<comment type="similarity">
    <text evidence="1">Belongs to the 'phage' integrase family.</text>
</comment>
<dbReference type="PROSITE" id="PS51900">
    <property type="entry name" value="CB"/>
    <property type="match status" value="1"/>
</dbReference>
<protein>
    <submittedName>
        <fullName evidence="8">Integrase</fullName>
    </submittedName>
</protein>
<evidence type="ECO:0000256" key="1">
    <source>
        <dbReference type="ARBA" id="ARBA00008857"/>
    </source>
</evidence>
<dbReference type="CDD" id="cd00801">
    <property type="entry name" value="INT_P4_C"/>
    <property type="match status" value="1"/>
</dbReference>
<evidence type="ECO:0000259" key="7">
    <source>
        <dbReference type="PROSITE" id="PS51900"/>
    </source>
</evidence>
<dbReference type="InterPro" id="IPR013762">
    <property type="entry name" value="Integrase-like_cat_sf"/>
</dbReference>
<evidence type="ECO:0000259" key="6">
    <source>
        <dbReference type="PROSITE" id="PS51898"/>
    </source>
</evidence>
<dbReference type="Proteomes" id="UP000183898">
    <property type="component" value="Unassembled WGS sequence"/>
</dbReference>
<gene>
    <name evidence="8" type="ORF">SAMN05216404_106219</name>
</gene>
<evidence type="ECO:0000256" key="4">
    <source>
        <dbReference type="ARBA" id="ARBA00023172"/>
    </source>
</evidence>
<keyword evidence="2" id="KW-0229">DNA integration</keyword>
<keyword evidence="3 5" id="KW-0238">DNA-binding</keyword>
<evidence type="ECO:0000256" key="3">
    <source>
        <dbReference type="ARBA" id="ARBA00023125"/>
    </source>
</evidence>
<evidence type="ECO:0000256" key="5">
    <source>
        <dbReference type="PROSITE-ProRule" id="PRU01248"/>
    </source>
</evidence>
<dbReference type="GO" id="GO:0003677">
    <property type="term" value="F:DNA binding"/>
    <property type="evidence" value="ECO:0007669"/>
    <property type="project" value="UniProtKB-UniRule"/>
</dbReference>
<dbReference type="SUPFAM" id="SSF56349">
    <property type="entry name" value="DNA breaking-rejoining enzymes"/>
    <property type="match status" value="1"/>
</dbReference>
<dbReference type="InterPro" id="IPR011010">
    <property type="entry name" value="DNA_brk_join_enz"/>
</dbReference>
<dbReference type="PANTHER" id="PTHR30629:SF2">
    <property type="entry name" value="PROPHAGE INTEGRASE INTS-RELATED"/>
    <property type="match status" value="1"/>
</dbReference>
<sequence length="410" mass="46321">MPLTDTAIRTAKPRNKPYKMADEKGMFLYITPAGGKLWRLKYRVDGKEKLLSLGAYPDVGLKDARARRDEARKLHAQGVDPGANRRAQKTARVERAGNSFEVIAREWHSKYQAGWSDSHSDRTLKRLQRDVFPWMGARPVAEIIAPEILAVLRRIEGRGTLDTAHRAHQNCSQVFRYAIATGRAERDPTPDLRGALPPAKGGHFAAITEPLEVGALLRAIDAFKGTFIVQCALKLAPMLFVRPGELRQARWREFDLDKAEWKFWVTKTKNDHIVPLASQAVNILRELQPLTGHTEFVFPGARSNERAMSDGAVNAALRRMGYDTQDEMTGHGFRAMARTILHQEMGIAPEIIEHQLAHRVPDTLGTAYNRTKFLKERRMMMQQWADYLDKLKAGASVIPIIQGTRTLNYL</sequence>
<proteinExistence type="inferred from homology"/>
<reference evidence="8 9" key="1">
    <citation type="submission" date="2016-10" db="EMBL/GenBank/DDBJ databases">
        <authorList>
            <person name="de Groot N.N."/>
        </authorList>
    </citation>
    <scope>NUCLEOTIDE SEQUENCE [LARGE SCALE GENOMIC DNA]</scope>
    <source>
        <strain evidence="8 9">Nl18</strain>
    </source>
</reference>
<organism evidence="8 9">
    <name type="scientific">Nitrosospira multiformis</name>
    <dbReference type="NCBI Taxonomy" id="1231"/>
    <lineage>
        <taxon>Bacteria</taxon>
        <taxon>Pseudomonadati</taxon>
        <taxon>Pseudomonadota</taxon>
        <taxon>Betaproteobacteria</taxon>
        <taxon>Nitrosomonadales</taxon>
        <taxon>Nitrosomonadaceae</taxon>
        <taxon>Nitrosospira</taxon>
    </lineage>
</organism>
<dbReference type="Gene3D" id="1.10.150.130">
    <property type="match status" value="1"/>
</dbReference>
<dbReference type="Pfam" id="PF13356">
    <property type="entry name" value="Arm-DNA-bind_3"/>
    <property type="match status" value="1"/>
</dbReference>
<dbReference type="InterPro" id="IPR053876">
    <property type="entry name" value="Phage_int_M"/>
</dbReference>
<dbReference type="InterPro" id="IPR044068">
    <property type="entry name" value="CB"/>
</dbReference>
<dbReference type="InterPro" id="IPR025166">
    <property type="entry name" value="Integrase_DNA_bind_dom"/>
</dbReference>
<dbReference type="Gene3D" id="3.30.160.390">
    <property type="entry name" value="Integrase, DNA-binding domain"/>
    <property type="match status" value="1"/>
</dbReference>
<dbReference type="EMBL" id="FOCT01000006">
    <property type="protein sequence ID" value="SEN73159.1"/>
    <property type="molecule type" value="Genomic_DNA"/>
</dbReference>
<dbReference type="PANTHER" id="PTHR30629">
    <property type="entry name" value="PROPHAGE INTEGRASE"/>
    <property type="match status" value="1"/>
</dbReference>